<evidence type="ECO:0000313" key="3">
    <source>
        <dbReference type="EMBL" id="SFL01031.1"/>
    </source>
</evidence>
<proteinExistence type="predicted"/>
<dbReference type="RefSeq" id="WP_092962638.1">
    <property type="nucleotide sequence ID" value="NZ_FOSQ01000014.1"/>
</dbReference>
<dbReference type="Pfam" id="PF20091">
    <property type="entry name" value="Abhydrolase_10"/>
    <property type="match status" value="1"/>
</dbReference>
<feature type="domain" description="Alpha/beta hydrolase" evidence="2">
    <location>
        <begin position="242"/>
        <end position="641"/>
    </location>
</feature>
<dbReference type="Proteomes" id="UP000199473">
    <property type="component" value="Unassembled WGS sequence"/>
</dbReference>
<protein>
    <recommendedName>
        <fullName evidence="2">Alpha/beta hydrolase domain-containing protein</fullName>
    </recommendedName>
</protein>
<organism evidence="3 4">
    <name type="scientific">Falsiroseomonas stagni DSM 19981</name>
    <dbReference type="NCBI Taxonomy" id="1123062"/>
    <lineage>
        <taxon>Bacteria</taxon>
        <taxon>Pseudomonadati</taxon>
        <taxon>Pseudomonadota</taxon>
        <taxon>Alphaproteobacteria</taxon>
        <taxon>Acetobacterales</taxon>
        <taxon>Roseomonadaceae</taxon>
        <taxon>Falsiroseomonas</taxon>
    </lineage>
</organism>
<gene>
    <name evidence="3" type="ORF">SAMN02745775_11466</name>
</gene>
<accession>A0A1I4EA13</accession>
<dbReference type="STRING" id="1123062.SAMN02745775_11466"/>
<evidence type="ECO:0000256" key="1">
    <source>
        <dbReference type="SAM" id="SignalP"/>
    </source>
</evidence>
<name>A0A1I4EA13_9PROT</name>
<feature type="signal peptide" evidence="1">
    <location>
        <begin position="1"/>
        <end position="23"/>
    </location>
</feature>
<sequence length="653" mass="69668">MKRTLRACMLAGGIGALASPALSEVIRFEVLESVPAFQGRSFEGVGPYLRITGRATIAVDPSDPRNAVIADIERAPRNAQGRVEAVADVVLLRPADPARGNGTLLVDVPNRGTKLAPQLFDDVAQPGATRAEQAADAGIGFLHSRGYAMAWIGWQADIPSRPNQLAMTAPVLTGITGPSRDEFIFDHTRNPATATLTWPIADAASLAVTVRGHWSEARQTPPGLGIRATGPNTAEITRPASGFDAAALYEVTYTAKDPIVLGLGFAATRDVTAFLRREGGAENPLAAQGRSTVQRAIGFGVSQSGRFLRDFLWQGFNEDMRGRMVFDGVMPHIAGGRRMATNYRFGNPGRNARHPQDPAWQADTFPFTYAAMRDPLSGRTDGILMRCRLNGTCPKIMHTDSEHEWWASRASLVVTDLAGNHIDLPPDVRAYMVAGTPHYAPPNDSVRRAPTMALPTNPMHAGPPMRALLVAMEAWIAEGVEPPASRVPMRAHGTLVEAAQAVPAGIPGLPYAGIYTGAAISDQSVLPPRLIGEYPVFVPRADADGMAIAGIRMLPLAVPRASYTGWNPRAEGFGAGTLFPLQGAVSPFAPTREARIAANDPRLSIAERYADDAAYVAAVRAAADRAVAERLLLPEDAARAVERARAGTLAQLP</sequence>
<dbReference type="EMBL" id="FOSQ01000014">
    <property type="protein sequence ID" value="SFL01031.1"/>
    <property type="molecule type" value="Genomic_DNA"/>
</dbReference>
<evidence type="ECO:0000259" key="2">
    <source>
        <dbReference type="Pfam" id="PF20091"/>
    </source>
</evidence>
<dbReference type="AlphaFoldDB" id="A0A1I4EA13"/>
<keyword evidence="1" id="KW-0732">Signal</keyword>
<reference evidence="3 4" key="1">
    <citation type="submission" date="2016-10" db="EMBL/GenBank/DDBJ databases">
        <authorList>
            <person name="de Groot N.N."/>
        </authorList>
    </citation>
    <scope>NUCLEOTIDE SEQUENCE [LARGE SCALE GENOMIC DNA]</scope>
    <source>
        <strain evidence="3 4">DSM 19981</strain>
    </source>
</reference>
<dbReference type="InterPro" id="IPR045394">
    <property type="entry name" value="Abhydrolase_dom"/>
</dbReference>
<dbReference type="OrthoDB" id="9779952at2"/>
<feature type="chain" id="PRO_5011756504" description="Alpha/beta hydrolase domain-containing protein" evidence="1">
    <location>
        <begin position="24"/>
        <end position="653"/>
    </location>
</feature>
<evidence type="ECO:0000313" key="4">
    <source>
        <dbReference type="Proteomes" id="UP000199473"/>
    </source>
</evidence>
<keyword evidence="4" id="KW-1185">Reference proteome</keyword>